<dbReference type="PROSITE" id="PS50928">
    <property type="entry name" value="ABC_TM1"/>
    <property type="match status" value="1"/>
</dbReference>
<name>A0A5N8XGZ5_9ACTN</name>
<keyword evidence="2 7" id="KW-0813">Transport</keyword>
<dbReference type="InterPro" id="IPR050366">
    <property type="entry name" value="BP-dependent_transpt_permease"/>
</dbReference>
<evidence type="ECO:0000256" key="3">
    <source>
        <dbReference type="ARBA" id="ARBA00022475"/>
    </source>
</evidence>
<proteinExistence type="inferred from homology"/>
<feature type="transmembrane region" description="Helical" evidence="7">
    <location>
        <begin position="80"/>
        <end position="107"/>
    </location>
</feature>
<evidence type="ECO:0000256" key="1">
    <source>
        <dbReference type="ARBA" id="ARBA00004651"/>
    </source>
</evidence>
<sequence>MVRRLLKDWKVRLGVAVFAAFCLLALLGPWLTSALLHQSPTRLDLNAVSSPPSSKHLLGTTASGQDVLAQLVTGTRESMLAGLVASVLGTFIAVVVGVTAGLAGGIVDSALTGLTNVFLTMPGFALIFVISGYTRGGGPVVIGIIIGLFGWAGGTRALRAQAMSLRNREFVLAMRMLGESRWRLAMSEVLPHLIGWISAMFLGGFVGGVLAESGLAFLGVSDPSTVSWGIMISDAQQGNALISGMWWWFAPPGLCIALLGASVALINFGVDEISNPRLRGANRALVKRAQEASRAKEVSHAR</sequence>
<dbReference type="EMBL" id="VJZC01000102">
    <property type="protein sequence ID" value="MPY58783.1"/>
    <property type="molecule type" value="Genomic_DNA"/>
</dbReference>
<comment type="similarity">
    <text evidence="7">Belongs to the binding-protein-dependent transport system permease family.</text>
</comment>
<feature type="transmembrane region" description="Helical" evidence="7">
    <location>
        <begin position="140"/>
        <end position="158"/>
    </location>
</feature>
<dbReference type="RefSeq" id="WP_152772313.1">
    <property type="nucleotide sequence ID" value="NZ_VJZC01000102.1"/>
</dbReference>
<protein>
    <submittedName>
        <fullName evidence="9">ABC transporter permease</fullName>
    </submittedName>
</protein>
<evidence type="ECO:0000256" key="6">
    <source>
        <dbReference type="ARBA" id="ARBA00023136"/>
    </source>
</evidence>
<dbReference type="InterPro" id="IPR035906">
    <property type="entry name" value="MetI-like_sf"/>
</dbReference>
<dbReference type="PANTHER" id="PTHR43386">
    <property type="entry name" value="OLIGOPEPTIDE TRANSPORT SYSTEM PERMEASE PROTEIN APPC"/>
    <property type="match status" value="1"/>
</dbReference>
<evidence type="ECO:0000259" key="8">
    <source>
        <dbReference type="PROSITE" id="PS50928"/>
    </source>
</evidence>
<dbReference type="GO" id="GO:0005886">
    <property type="term" value="C:plasma membrane"/>
    <property type="evidence" value="ECO:0007669"/>
    <property type="project" value="UniProtKB-SubCell"/>
</dbReference>
<keyword evidence="10" id="KW-1185">Reference proteome</keyword>
<dbReference type="Proteomes" id="UP000400924">
    <property type="component" value="Unassembled WGS sequence"/>
</dbReference>
<dbReference type="SUPFAM" id="SSF161098">
    <property type="entry name" value="MetI-like"/>
    <property type="match status" value="1"/>
</dbReference>
<evidence type="ECO:0000313" key="10">
    <source>
        <dbReference type="Proteomes" id="UP000400924"/>
    </source>
</evidence>
<evidence type="ECO:0000313" key="9">
    <source>
        <dbReference type="EMBL" id="MPY58783.1"/>
    </source>
</evidence>
<dbReference type="OrthoDB" id="6637947at2"/>
<comment type="caution">
    <text evidence="9">The sequence shown here is derived from an EMBL/GenBank/DDBJ whole genome shotgun (WGS) entry which is preliminary data.</text>
</comment>
<organism evidence="9 10">
    <name type="scientific">Streptomyces spongiae</name>
    <dbReference type="NCBI Taxonomy" id="565072"/>
    <lineage>
        <taxon>Bacteria</taxon>
        <taxon>Bacillati</taxon>
        <taxon>Actinomycetota</taxon>
        <taxon>Actinomycetes</taxon>
        <taxon>Kitasatosporales</taxon>
        <taxon>Streptomycetaceae</taxon>
        <taxon>Streptomyces</taxon>
    </lineage>
</organism>
<dbReference type="InterPro" id="IPR000515">
    <property type="entry name" value="MetI-like"/>
</dbReference>
<keyword evidence="4 7" id="KW-0812">Transmembrane</keyword>
<evidence type="ECO:0000256" key="5">
    <source>
        <dbReference type="ARBA" id="ARBA00022989"/>
    </source>
</evidence>
<comment type="subcellular location">
    <subcellularLocation>
        <location evidence="1 7">Cell membrane</location>
        <topology evidence="1 7">Multi-pass membrane protein</topology>
    </subcellularLocation>
</comment>
<accession>A0A5N8XGZ5</accession>
<feature type="transmembrane region" description="Helical" evidence="7">
    <location>
        <begin position="246"/>
        <end position="270"/>
    </location>
</feature>
<evidence type="ECO:0000256" key="4">
    <source>
        <dbReference type="ARBA" id="ARBA00022692"/>
    </source>
</evidence>
<keyword evidence="6 7" id="KW-0472">Membrane</keyword>
<evidence type="ECO:0000256" key="2">
    <source>
        <dbReference type="ARBA" id="ARBA00022448"/>
    </source>
</evidence>
<dbReference type="PANTHER" id="PTHR43386:SF1">
    <property type="entry name" value="D,D-DIPEPTIDE TRANSPORT SYSTEM PERMEASE PROTEIN DDPC-RELATED"/>
    <property type="match status" value="1"/>
</dbReference>
<dbReference type="Gene3D" id="1.10.3720.10">
    <property type="entry name" value="MetI-like"/>
    <property type="match status" value="1"/>
</dbReference>
<dbReference type="GO" id="GO:0071916">
    <property type="term" value="F:dipeptide transmembrane transporter activity"/>
    <property type="evidence" value="ECO:0007669"/>
    <property type="project" value="TreeGrafter"/>
</dbReference>
<keyword evidence="3" id="KW-1003">Cell membrane</keyword>
<dbReference type="CDD" id="cd06261">
    <property type="entry name" value="TM_PBP2"/>
    <property type="match status" value="1"/>
</dbReference>
<keyword evidence="5 7" id="KW-1133">Transmembrane helix</keyword>
<gene>
    <name evidence="9" type="ORF">FNH08_16900</name>
</gene>
<feature type="transmembrane region" description="Helical" evidence="7">
    <location>
        <begin position="189"/>
        <end position="211"/>
    </location>
</feature>
<feature type="transmembrane region" description="Helical" evidence="7">
    <location>
        <begin position="114"/>
        <end position="134"/>
    </location>
</feature>
<evidence type="ECO:0000256" key="7">
    <source>
        <dbReference type="RuleBase" id="RU363032"/>
    </source>
</evidence>
<dbReference type="Pfam" id="PF00528">
    <property type="entry name" value="BPD_transp_1"/>
    <property type="match status" value="1"/>
</dbReference>
<reference evidence="9 10" key="1">
    <citation type="submission" date="2019-07" db="EMBL/GenBank/DDBJ databases">
        <title>New species of Amycolatopsis and Streptomyces.</title>
        <authorList>
            <person name="Duangmal K."/>
            <person name="Teo W.F.A."/>
            <person name="Lipun K."/>
        </authorList>
    </citation>
    <scope>NUCLEOTIDE SEQUENCE [LARGE SCALE GENOMIC DNA]</scope>
    <source>
        <strain evidence="9 10">NBRC 106415</strain>
    </source>
</reference>
<dbReference type="AlphaFoldDB" id="A0A5N8XGZ5"/>
<feature type="domain" description="ABC transmembrane type-1" evidence="8">
    <location>
        <begin position="79"/>
        <end position="267"/>
    </location>
</feature>